<organism evidence="1 2">
    <name type="scientific">Mikania micrantha</name>
    <name type="common">bitter vine</name>
    <dbReference type="NCBI Taxonomy" id="192012"/>
    <lineage>
        <taxon>Eukaryota</taxon>
        <taxon>Viridiplantae</taxon>
        <taxon>Streptophyta</taxon>
        <taxon>Embryophyta</taxon>
        <taxon>Tracheophyta</taxon>
        <taxon>Spermatophyta</taxon>
        <taxon>Magnoliopsida</taxon>
        <taxon>eudicotyledons</taxon>
        <taxon>Gunneridae</taxon>
        <taxon>Pentapetalae</taxon>
        <taxon>asterids</taxon>
        <taxon>campanulids</taxon>
        <taxon>Asterales</taxon>
        <taxon>Asteraceae</taxon>
        <taxon>Asteroideae</taxon>
        <taxon>Heliantheae alliance</taxon>
        <taxon>Eupatorieae</taxon>
        <taxon>Mikania</taxon>
    </lineage>
</organism>
<evidence type="ECO:0000313" key="1">
    <source>
        <dbReference type="EMBL" id="KAD5960512.1"/>
    </source>
</evidence>
<dbReference type="Proteomes" id="UP000326396">
    <property type="component" value="Linkage Group LG14"/>
</dbReference>
<evidence type="ECO:0000313" key="2">
    <source>
        <dbReference type="Proteomes" id="UP000326396"/>
    </source>
</evidence>
<name>A0A5N6P776_9ASTR</name>
<dbReference type="EMBL" id="SZYD01000006">
    <property type="protein sequence ID" value="KAD5960512.1"/>
    <property type="molecule type" value="Genomic_DNA"/>
</dbReference>
<dbReference type="AlphaFoldDB" id="A0A5N6P776"/>
<gene>
    <name evidence="1" type="ORF">E3N88_11984</name>
</gene>
<dbReference type="OrthoDB" id="1094981at2759"/>
<protein>
    <recommendedName>
        <fullName evidence="3">Reverse transcriptase domain-containing protein</fullName>
    </recommendedName>
</protein>
<sequence>MPHTRSQGPPPVLAFEEPEQEFHMNLRSHLSQVRVLAPILFSPSCSTPSSPSHTSTSPFSIPPDFFDMAEEIPPLDEVLWAFRTAFKNPIGTTPFRMVYGKACHLPVELEHKAFWALKSVNLDLPSAVKNRFLQLHELEELCDEAYARSWSYKERTKALHDRKLRGVKEFRKGDQVLVYDSRIRLFPGKLKSKWKGLFVVHEVFPHGAVELESEGRTWKVNGHRLKLYIGGPISTEKEGPATGRYSLDDMRLAGMCPMDDPARWEPARPAPEGPPDVKDLQRHMPPERQRILHRVERPQQTFPLREPRPPRVTLDILWEEQQRQGQILSIILSHLGVEIPEWFRTPDPPQQQEDRVMSLTIRCPASQKLQLFLLYFFFISVFIIMEEKKAFTIREGIRELPACFVYRGDAPHPFQSSLSTIFEAEEHFWNIGKHLESFGGLGGLVFM</sequence>
<evidence type="ECO:0008006" key="3">
    <source>
        <dbReference type="Google" id="ProtNLM"/>
    </source>
</evidence>
<keyword evidence="2" id="KW-1185">Reference proteome</keyword>
<accession>A0A5N6P776</accession>
<comment type="caution">
    <text evidence="1">The sequence shown here is derived from an EMBL/GenBank/DDBJ whole genome shotgun (WGS) entry which is preliminary data.</text>
</comment>
<reference evidence="1 2" key="1">
    <citation type="submission" date="2019-05" db="EMBL/GenBank/DDBJ databases">
        <title>Mikania micrantha, genome provides insights into the molecular mechanism of rapid growth.</title>
        <authorList>
            <person name="Liu B."/>
        </authorList>
    </citation>
    <scope>NUCLEOTIDE SEQUENCE [LARGE SCALE GENOMIC DNA]</scope>
    <source>
        <strain evidence="1">NLD-2019</strain>
        <tissue evidence="1">Leaf</tissue>
    </source>
</reference>
<proteinExistence type="predicted"/>